<evidence type="ECO:0000313" key="1">
    <source>
        <dbReference type="EMBL" id="OAQ86930.1"/>
    </source>
</evidence>
<comment type="caution">
    <text evidence="1">The sequence shown here is derived from an EMBL/GenBank/DDBJ whole genome shotgun (WGS) entry which is preliminary data.</text>
</comment>
<dbReference type="Proteomes" id="UP000078240">
    <property type="component" value="Unassembled WGS sequence"/>
</dbReference>
<dbReference type="EMBL" id="LSBH01000001">
    <property type="protein sequence ID" value="OAQ86930.1"/>
    <property type="molecule type" value="Genomic_DNA"/>
</dbReference>
<sequence>MACLEVTHQTASCCRRHDCDAARFVAGGDMDTGQGEQAMAEIREATRLARAGYGDRLAPALSAR</sequence>
<name>A0A179HBK7_PURLI</name>
<protein>
    <submittedName>
        <fullName evidence="1">Uncharacterized protein</fullName>
    </submittedName>
</protein>
<organism evidence="1 2">
    <name type="scientific">Purpureocillium lilacinum</name>
    <name type="common">Paecilomyces lilacinus</name>
    <dbReference type="NCBI Taxonomy" id="33203"/>
    <lineage>
        <taxon>Eukaryota</taxon>
        <taxon>Fungi</taxon>
        <taxon>Dikarya</taxon>
        <taxon>Ascomycota</taxon>
        <taxon>Pezizomycotina</taxon>
        <taxon>Sordariomycetes</taxon>
        <taxon>Hypocreomycetidae</taxon>
        <taxon>Hypocreales</taxon>
        <taxon>Ophiocordycipitaceae</taxon>
        <taxon>Purpureocillium</taxon>
    </lineage>
</organism>
<accession>A0A179HBK7</accession>
<dbReference type="AlphaFoldDB" id="A0A179HBK7"/>
<evidence type="ECO:0000313" key="2">
    <source>
        <dbReference type="Proteomes" id="UP000078240"/>
    </source>
</evidence>
<gene>
    <name evidence="1" type="ORF">VFPBJ_00970</name>
</gene>
<proteinExistence type="predicted"/>
<reference evidence="1 2" key="1">
    <citation type="submission" date="2016-01" db="EMBL/GenBank/DDBJ databases">
        <title>Biosynthesis of antibiotic leucinostatins and their inhibition on Phytophthora in bio-control Purpureocillium lilacinum.</title>
        <authorList>
            <person name="Wang G."/>
            <person name="Liu Z."/>
            <person name="Lin R."/>
            <person name="Li E."/>
            <person name="Mao Z."/>
            <person name="Ling J."/>
            <person name="Yin W."/>
            <person name="Xie B."/>
        </authorList>
    </citation>
    <scope>NUCLEOTIDE SEQUENCE [LARGE SCALE GENOMIC DNA]</scope>
    <source>
        <strain evidence="1">PLBJ-1</strain>
    </source>
</reference>